<dbReference type="RefSeq" id="XP_075083698.1">
    <property type="nucleotide sequence ID" value="XM_075227597.1"/>
</dbReference>
<reference evidence="1" key="1">
    <citation type="journal article" date="2014" name="Nat. Commun.">
        <title>The tobacco genome sequence and its comparison with those of tomato and potato.</title>
        <authorList>
            <person name="Sierro N."/>
            <person name="Battey J.N."/>
            <person name="Ouadi S."/>
            <person name="Bakaher N."/>
            <person name="Bovet L."/>
            <person name="Willig A."/>
            <person name="Goepfert S."/>
            <person name="Peitsch M.C."/>
            <person name="Ivanov N.V."/>
        </authorList>
    </citation>
    <scope>NUCLEOTIDE SEQUENCE [LARGE SCALE GENOMIC DNA]</scope>
</reference>
<dbReference type="Proteomes" id="UP000790787">
    <property type="component" value="Chromosome 12"/>
</dbReference>
<evidence type="ECO:0000313" key="2">
    <source>
        <dbReference type="RefSeq" id="XP_075083698.1"/>
    </source>
</evidence>
<sequence>MECFGTNAAHNQSLKSQKYFLGAQILLRILGIIFTVAATWIILTSKHTTVSVFDIQINAHISYPPTLKFFAYANIIGCGFSVLSLLITSILGHKVLDPNNFFYMFIHDLIVMGLLLAGCAAATAIGFVGKYGVRQAGWMPICDHVPKFCHRVADSVMLSYLGVLFYLCLTIISVNLSTHIQV</sequence>
<name>A0AC58SFE6_TOBAC</name>
<reference evidence="2" key="2">
    <citation type="submission" date="2025-08" db="UniProtKB">
        <authorList>
            <consortium name="RefSeq"/>
        </authorList>
    </citation>
    <scope>IDENTIFICATION</scope>
    <source>
        <tissue evidence="2">Leaf</tissue>
    </source>
</reference>
<evidence type="ECO:0000313" key="1">
    <source>
        <dbReference type="Proteomes" id="UP000790787"/>
    </source>
</evidence>
<proteinExistence type="predicted"/>
<organism evidence="1 2">
    <name type="scientific">Nicotiana tabacum</name>
    <name type="common">Common tobacco</name>
    <dbReference type="NCBI Taxonomy" id="4097"/>
    <lineage>
        <taxon>Eukaryota</taxon>
        <taxon>Viridiplantae</taxon>
        <taxon>Streptophyta</taxon>
        <taxon>Embryophyta</taxon>
        <taxon>Tracheophyta</taxon>
        <taxon>Spermatophyta</taxon>
        <taxon>Magnoliopsida</taxon>
        <taxon>eudicotyledons</taxon>
        <taxon>Gunneridae</taxon>
        <taxon>Pentapetalae</taxon>
        <taxon>asterids</taxon>
        <taxon>lamiids</taxon>
        <taxon>Solanales</taxon>
        <taxon>Solanaceae</taxon>
        <taxon>Nicotianoideae</taxon>
        <taxon>Nicotianeae</taxon>
        <taxon>Nicotiana</taxon>
    </lineage>
</organism>
<accession>A0AC58SFE6</accession>
<keyword evidence="1" id="KW-1185">Reference proteome</keyword>
<protein>
    <submittedName>
        <fullName evidence="2">CASP-like protein 1F1</fullName>
    </submittedName>
</protein>
<gene>
    <name evidence="2" type="primary">LOC142167446</name>
</gene>